<keyword evidence="6" id="KW-1185">Reference proteome</keyword>
<dbReference type="RefSeq" id="WP_380025892.1">
    <property type="nucleotide sequence ID" value="NZ_JBHSHC010000093.1"/>
</dbReference>
<evidence type="ECO:0000259" key="4">
    <source>
        <dbReference type="Pfam" id="PF00251"/>
    </source>
</evidence>
<keyword evidence="3" id="KW-0326">Glycosidase</keyword>
<comment type="similarity">
    <text evidence="1">Belongs to the glycosyl hydrolase 32 family.</text>
</comment>
<dbReference type="PANTHER" id="PTHR43101:SF1">
    <property type="entry name" value="BETA-FRUCTOSIDASE"/>
    <property type="match status" value="1"/>
</dbReference>
<organism evidence="5 6">
    <name type="scientific">Effusibacillus consociatus</name>
    <dbReference type="NCBI Taxonomy" id="1117041"/>
    <lineage>
        <taxon>Bacteria</taxon>
        <taxon>Bacillati</taxon>
        <taxon>Bacillota</taxon>
        <taxon>Bacilli</taxon>
        <taxon>Bacillales</taxon>
        <taxon>Alicyclobacillaceae</taxon>
        <taxon>Effusibacillus</taxon>
    </lineage>
</organism>
<protein>
    <recommendedName>
        <fullName evidence="4">Glycosyl hydrolase family 32 N-terminal domain-containing protein</fullName>
    </recommendedName>
</protein>
<dbReference type="InterPro" id="IPR013148">
    <property type="entry name" value="Glyco_hydro_32_N"/>
</dbReference>
<gene>
    <name evidence="5" type="ORF">ACFO8Q_11495</name>
</gene>
<dbReference type="Gene3D" id="2.115.10.20">
    <property type="entry name" value="Glycosyl hydrolase domain, family 43"/>
    <property type="match status" value="1"/>
</dbReference>
<proteinExistence type="inferred from homology"/>
<evidence type="ECO:0000256" key="3">
    <source>
        <dbReference type="ARBA" id="ARBA00023295"/>
    </source>
</evidence>
<dbReference type="InterPro" id="IPR051214">
    <property type="entry name" value="GH32_Enzymes"/>
</dbReference>
<feature type="domain" description="Glycosyl hydrolase family 32 N-terminal" evidence="4">
    <location>
        <begin position="21"/>
        <end position="178"/>
    </location>
</feature>
<dbReference type="Pfam" id="PF00251">
    <property type="entry name" value="Glyco_hydro_32N"/>
    <property type="match status" value="1"/>
</dbReference>
<dbReference type="CDD" id="cd18609">
    <property type="entry name" value="GH32-like"/>
    <property type="match status" value="1"/>
</dbReference>
<dbReference type="EMBL" id="JBHSHC010000093">
    <property type="protein sequence ID" value="MFC4767975.1"/>
    <property type="molecule type" value="Genomic_DNA"/>
</dbReference>
<dbReference type="InterPro" id="IPR023296">
    <property type="entry name" value="Glyco_hydro_beta-prop_sf"/>
</dbReference>
<evidence type="ECO:0000313" key="5">
    <source>
        <dbReference type="EMBL" id="MFC4767975.1"/>
    </source>
</evidence>
<evidence type="ECO:0000256" key="1">
    <source>
        <dbReference type="ARBA" id="ARBA00009902"/>
    </source>
</evidence>
<name>A0ABV9Q5Q3_9BACL</name>
<dbReference type="Proteomes" id="UP001596002">
    <property type="component" value="Unassembled WGS sequence"/>
</dbReference>
<keyword evidence="2" id="KW-0378">Hydrolase</keyword>
<accession>A0ABV9Q5Q3</accession>
<dbReference type="SUPFAM" id="SSF75005">
    <property type="entry name" value="Arabinanase/levansucrase/invertase"/>
    <property type="match status" value="1"/>
</dbReference>
<dbReference type="PANTHER" id="PTHR43101">
    <property type="entry name" value="BETA-FRUCTOSIDASE"/>
    <property type="match status" value="1"/>
</dbReference>
<evidence type="ECO:0000313" key="6">
    <source>
        <dbReference type="Proteomes" id="UP001596002"/>
    </source>
</evidence>
<evidence type="ECO:0000256" key="2">
    <source>
        <dbReference type="ARBA" id="ARBA00022801"/>
    </source>
</evidence>
<sequence length="260" mass="30490">MSGIPYQPKGKFLWDFWVYEENGEYHLFYLQAPLHPDPHTRHRNSSVGHAVSKDLIHWQEKGTVLTASEDDKAWDSVSIWTGCTVKKDDTYYMFYTARSKQDVAEGGYVGHTQRIGVATSKDLHQWEKYQGNPVLTADYRYYESAAEAHNKHEGWRDPYIVYDEEEDIYYAFITARDKAGDPKARGCIARAKSKDLLHWEVLPPAVSPHTFTDMEVPFLHKHNGKWYMIFAVKEQWYSEEYKERIAPIPMWSIPMLYRDP</sequence>
<comment type="caution">
    <text evidence="5">The sequence shown here is derived from an EMBL/GenBank/DDBJ whole genome shotgun (WGS) entry which is preliminary data.</text>
</comment>
<reference evidence="6" key="1">
    <citation type="journal article" date="2019" name="Int. J. Syst. Evol. Microbiol.">
        <title>The Global Catalogue of Microorganisms (GCM) 10K type strain sequencing project: providing services to taxonomists for standard genome sequencing and annotation.</title>
        <authorList>
            <consortium name="The Broad Institute Genomics Platform"/>
            <consortium name="The Broad Institute Genome Sequencing Center for Infectious Disease"/>
            <person name="Wu L."/>
            <person name="Ma J."/>
        </authorList>
    </citation>
    <scope>NUCLEOTIDE SEQUENCE [LARGE SCALE GENOMIC DNA]</scope>
    <source>
        <strain evidence="6">WYCCWR 12678</strain>
    </source>
</reference>